<evidence type="ECO:0000313" key="1">
    <source>
        <dbReference type="EMBL" id="SFN90873.1"/>
    </source>
</evidence>
<organism evidence="1 2">
    <name type="scientific">Salegentibacter flavus</name>
    <dbReference type="NCBI Taxonomy" id="287099"/>
    <lineage>
        <taxon>Bacteria</taxon>
        <taxon>Pseudomonadati</taxon>
        <taxon>Bacteroidota</taxon>
        <taxon>Flavobacteriia</taxon>
        <taxon>Flavobacteriales</taxon>
        <taxon>Flavobacteriaceae</taxon>
        <taxon>Salegentibacter</taxon>
    </lineage>
</organism>
<dbReference type="EMBL" id="FOVL01000025">
    <property type="protein sequence ID" value="SFN90873.1"/>
    <property type="molecule type" value="Genomic_DNA"/>
</dbReference>
<proteinExistence type="predicted"/>
<accession>A0A1I5CVB8</accession>
<protein>
    <submittedName>
        <fullName evidence="1">Uncharacterized protein</fullName>
    </submittedName>
</protein>
<dbReference type="Proteomes" id="UP000199153">
    <property type="component" value="Unassembled WGS sequence"/>
</dbReference>
<evidence type="ECO:0000313" key="2">
    <source>
        <dbReference type="Proteomes" id="UP000199153"/>
    </source>
</evidence>
<name>A0A1I5CVB8_9FLAO</name>
<dbReference type="AlphaFoldDB" id="A0A1I5CVB8"/>
<keyword evidence="2" id="KW-1185">Reference proteome</keyword>
<gene>
    <name evidence="1" type="ORF">SAMN05660413_03023</name>
</gene>
<reference evidence="1 2" key="1">
    <citation type="submission" date="2016-10" db="EMBL/GenBank/DDBJ databases">
        <authorList>
            <person name="de Groot N.N."/>
        </authorList>
    </citation>
    <scope>NUCLEOTIDE SEQUENCE [LARGE SCALE GENOMIC DNA]</scope>
    <source>
        <strain evidence="1 2">DSM 17794</strain>
    </source>
</reference>
<sequence length="47" mass="5402">MGYFTPGDGLPRKDVQVMFDYKQSRVAQKKVNKIAGNFLKEFPAFSF</sequence>